<evidence type="ECO:0000256" key="2">
    <source>
        <dbReference type="RuleBase" id="RU362080"/>
    </source>
</evidence>
<dbReference type="Gene3D" id="3.40.1620.10">
    <property type="entry name" value="YefM-like domain"/>
    <property type="match status" value="1"/>
</dbReference>
<gene>
    <name evidence="3" type="ORF">A3D78_03785</name>
</gene>
<sequence length="84" mass="9800">MKIVSSLTLRNNLSNYLDEVEKYVTPLVISRFGKAVAILKPYKKEEKSTIPFYNFLGKGLTGEKTLKRLRRSAKEKIRTKFFRT</sequence>
<comment type="similarity">
    <text evidence="1 2">Belongs to the phD/YefM antitoxin family.</text>
</comment>
<comment type="function">
    <text evidence="2">Antitoxin component of a type II toxin-antitoxin (TA) system.</text>
</comment>
<dbReference type="InterPro" id="IPR006442">
    <property type="entry name" value="Antitoxin_Phd/YefM"/>
</dbReference>
<organism evidence="3 4">
    <name type="scientific">Candidatus Gottesmanbacteria bacterium RIFCSPHIGHO2_02_FULL_39_14</name>
    <dbReference type="NCBI Taxonomy" id="1798383"/>
    <lineage>
        <taxon>Bacteria</taxon>
        <taxon>Candidatus Gottesmaniibacteriota</taxon>
    </lineage>
</organism>
<dbReference type="Pfam" id="PF02604">
    <property type="entry name" value="PhdYeFM_antitox"/>
    <property type="match status" value="1"/>
</dbReference>
<dbReference type="EMBL" id="MFJM01000047">
    <property type="protein sequence ID" value="OGG17159.1"/>
    <property type="molecule type" value="Genomic_DNA"/>
</dbReference>
<evidence type="ECO:0000313" key="4">
    <source>
        <dbReference type="Proteomes" id="UP000176253"/>
    </source>
</evidence>
<dbReference type="STRING" id="1798383.A3D78_03785"/>
<name>A0A1F5ZXF9_9BACT</name>
<reference evidence="3 4" key="1">
    <citation type="journal article" date="2016" name="Nat. Commun.">
        <title>Thousands of microbial genomes shed light on interconnected biogeochemical processes in an aquifer system.</title>
        <authorList>
            <person name="Anantharaman K."/>
            <person name="Brown C.T."/>
            <person name="Hug L.A."/>
            <person name="Sharon I."/>
            <person name="Castelle C.J."/>
            <person name="Probst A.J."/>
            <person name="Thomas B.C."/>
            <person name="Singh A."/>
            <person name="Wilkins M.J."/>
            <person name="Karaoz U."/>
            <person name="Brodie E.L."/>
            <person name="Williams K.H."/>
            <person name="Hubbard S.S."/>
            <person name="Banfield J.F."/>
        </authorList>
    </citation>
    <scope>NUCLEOTIDE SEQUENCE [LARGE SCALE GENOMIC DNA]</scope>
</reference>
<dbReference type="Proteomes" id="UP000176253">
    <property type="component" value="Unassembled WGS sequence"/>
</dbReference>
<proteinExistence type="inferred from homology"/>
<protein>
    <recommendedName>
        <fullName evidence="2">Antitoxin</fullName>
    </recommendedName>
</protein>
<accession>A0A1F5ZXF9</accession>
<comment type="caution">
    <text evidence="3">The sequence shown here is derived from an EMBL/GenBank/DDBJ whole genome shotgun (WGS) entry which is preliminary data.</text>
</comment>
<dbReference type="InterPro" id="IPR036165">
    <property type="entry name" value="YefM-like_sf"/>
</dbReference>
<evidence type="ECO:0000313" key="3">
    <source>
        <dbReference type="EMBL" id="OGG17159.1"/>
    </source>
</evidence>
<dbReference type="SUPFAM" id="SSF143120">
    <property type="entry name" value="YefM-like"/>
    <property type="match status" value="1"/>
</dbReference>
<dbReference type="AlphaFoldDB" id="A0A1F5ZXF9"/>
<evidence type="ECO:0000256" key="1">
    <source>
        <dbReference type="ARBA" id="ARBA00009981"/>
    </source>
</evidence>
<dbReference type="NCBIfam" id="TIGR01552">
    <property type="entry name" value="phd_fam"/>
    <property type="match status" value="1"/>
</dbReference>